<dbReference type="RefSeq" id="WP_168988707.1">
    <property type="nucleotide sequence ID" value="NZ_CAWPHM010000317.1"/>
</dbReference>
<feature type="domain" description="YjeF C-terminal" evidence="20">
    <location>
        <begin position="223"/>
        <end position="493"/>
    </location>
</feature>
<dbReference type="Gene3D" id="3.40.1190.20">
    <property type="match status" value="1"/>
</dbReference>
<keyword evidence="9 18" id="KW-0630">Potassium</keyword>
<comment type="catalytic activity">
    <reaction evidence="2 18 19">
        <text>(6R)-NADPHX = (6S)-NADPHX</text>
        <dbReference type="Rhea" id="RHEA:32227"/>
        <dbReference type="ChEBI" id="CHEBI:64076"/>
        <dbReference type="ChEBI" id="CHEBI:64077"/>
        <dbReference type="EC" id="5.1.99.6"/>
    </reaction>
</comment>
<comment type="similarity">
    <text evidence="4 19">In the C-terminal section; belongs to the NnrD/CARKD family.</text>
</comment>
<evidence type="ECO:0000256" key="8">
    <source>
        <dbReference type="ARBA" id="ARBA00022857"/>
    </source>
</evidence>
<feature type="binding site" evidence="17">
    <location>
        <position position="432"/>
    </location>
    <ligand>
        <name>AMP</name>
        <dbReference type="ChEBI" id="CHEBI:456215"/>
    </ligand>
</feature>
<dbReference type="CDD" id="cd01171">
    <property type="entry name" value="YXKO-related"/>
    <property type="match status" value="1"/>
</dbReference>
<evidence type="ECO:0000259" key="20">
    <source>
        <dbReference type="PROSITE" id="PS51383"/>
    </source>
</evidence>
<feature type="binding site" evidence="17">
    <location>
        <position position="366"/>
    </location>
    <ligand>
        <name>(6S)-NADPHX</name>
        <dbReference type="ChEBI" id="CHEBI:64076"/>
    </ligand>
</feature>
<evidence type="ECO:0000313" key="22">
    <source>
        <dbReference type="EMBL" id="NMG04011.1"/>
    </source>
</evidence>
<feature type="binding site" evidence="17">
    <location>
        <begin position="403"/>
        <end position="407"/>
    </location>
    <ligand>
        <name>AMP</name>
        <dbReference type="ChEBI" id="CHEBI:456215"/>
    </ligand>
</feature>
<comment type="catalytic activity">
    <reaction evidence="16 17 19">
        <text>(6S)-NADPHX + ADP = AMP + phosphate + NADPH + H(+)</text>
        <dbReference type="Rhea" id="RHEA:32235"/>
        <dbReference type="ChEBI" id="CHEBI:15378"/>
        <dbReference type="ChEBI" id="CHEBI:43474"/>
        <dbReference type="ChEBI" id="CHEBI:57783"/>
        <dbReference type="ChEBI" id="CHEBI:64076"/>
        <dbReference type="ChEBI" id="CHEBI:456215"/>
        <dbReference type="ChEBI" id="CHEBI:456216"/>
        <dbReference type="EC" id="4.2.1.136"/>
    </reaction>
</comment>
<comment type="function">
    <text evidence="14 19">Bifunctional enzyme that catalyzes the epimerization of the S- and R-forms of NAD(P)HX and the dehydration of the S-form of NAD(P)HX at the expense of ADP, which is converted to AMP. This allows the repair of both epimers of NAD(P)HX, a damaged form of NAD(P)H that is a result of enzymatic or heat-dependent hydration.</text>
</comment>
<comment type="cofactor">
    <cofactor evidence="18 19">
        <name>K(+)</name>
        <dbReference type="ChEBI" id="CHEBI:29103"/>
    </cofactor>
    <text evidence="18 19">Binds 1 potassium ion per subunit.</text>
</comment>
<evidence type="ECO:0000256" key="18">
    <source>
        <dbReference type="HAMAP-Rule" id="MF_01966"/>
    </source>
</evidence>
<dbReference type="NCBIfam" id="TIGR00196">
    <property type="entry name" value="yjeF_cterm"/>
    <property type="match status" value="1"/>
</dbReference>
<evidence type="ECO:0000256" key="5">
    <source>
        <dbReference type="ARBA" id="ARBA00022723"/>
    </source>
</evidence>
<evidence type="ECO:0000256" key="16">
    <source>
        <dbReference type="ARBA" id="ARBA00049209"/>
    </source>
</evidence>
<keyword evidence="6 17" id="KW-0547">Nucleotide-binding</keyword>
<keyword evidence="5 18" id="KW-0479">Metal-binding</keyword>
<evidence type="ECO:0000256" key="15">
    <source>
        <dbReference type="ARBA" id="ARBA00048238"/>
    </source>
</evidence>
<feature type="binding site" evidence="17">
    <location>
        <position position="313"/>
    </location>
    <ligand>
        <name>(6S)-NADPHX</name>
        <dbReference type="ChEBI" id="CHEBI:64076"/>
    </ligand>
</feature>
<proteinExistence type="inferred from homology"/>
<accession>A0A972J921</accession>
<dbReference type="PROSITE" id="PS51385">
    <property type="entry name" value="YJEF_N"/>
    <property type="match status" value="1"/>
</dbReference>
<evidence type="ECO:0000256" key="19">
    <source>
        <dbReference type="PIRNR" id="PIRNR017184"/>
    </source>
</evidence>
<feature type="binding site" evidence="18">
    <location>
        <position position="158"/>
    </location>
    <ligand>
        <name>(6S)-NADPHX</name>
        <dbReference type="ChEBI" id="CHEBI:64076"/>
    </ligand>
</feature>
<keyword evidence="7 17" id="KW-0067">ATP-binding</keyword>
<organism evidence="22 23">
    <name type="scientific">Azoarcus taiwanensis</name>
    <dbReference type="NCBI Taxonomy" id="666964"/>
    <lineage>
        <taxon>Bacteria</taxon>
        <taxon>Pseudomonadati</taxon>
        <taxon>Pseudomonadota</taxon>
        <taxon>Betaproteobacteria</taxon>
        <taxon>Rhodocyclales</taxon>
        <taxon>Zoogloeaceae</taxon>
        <taxon>Azoarcus</taxon>
    </lineage>
</organism>
<dbReference type="InterPro" id="IPR004443">
    <property type="entry name" value="YjeF_N_dom"/>
</dbReference>
<dbReference type="PANTHER" id="PTHR12592:SF0">
    <property type="entry name" value="ATP-DEPENDENT (S)-NAD(P)H-HYDRATE DEHYDRATASE"/>
    <property type="match status" value="1"/>
</dbReference>
<keyword evidence="10 17" id="KW-0520">NAD</keyword>
<keyword evidence="11 18" id="KW-0413">Isomerase</keyword>
<evidence type="ECO:0000256" key="10">
    <source>
        <dbReference type="ARBA" id="ARBA00023027"/>
    </source>
</evidence>
<feature type="domain" description="YjeF N-terminal" evidence="21">
    <location>
        <begin position="14"/>
        <end position="215"/>
    </location>
</feature>
<evidence type="ECO:0000256" key="3">
    <source>
        <dbReference type="ARBA" id="ARBA00006001"/>
    </source>
</evidence>
<dbReference type="PROSITE" id="PS51383">
    <property type="entry name" value="YJEF_C_3"/>
    <property type="match status" value="1"/>
</dbReference>
<comment type="catalytic activity">
    <reaction evidence="1 18 19">
        <text>(6R)-NADHX = (6S)-NADHX</text>
        <dbReference type="Rhea" id="RHEA:32215"/>
        <dbReference type="ChEBI" id="CHEBI:64074"/>
        <dbReference type="ChEBI" id="CHEBI:64075"/>
        <dbReference type="EC" id="5.1.99.6"/>
    </reaction>
</comment>
<dbReference type="Gene3D" id="3.40.50.10260">
    <property type="entry name" value="YjeF N-terminal domain"/>
    <property type="match status" value="1"/>
</dbReference>
<dbReference type="EC" id="5.1.99.6" evidence="19"/>
<dbReference type="GO" id="GO:0005524">
    <property type="term" value="F:ATP binding"/>
    <property type="evidence" value="ECO:0007669"/>
    <property type="project" value="UniProtKB-UniRule"/>
</dbReference>
<dbReference type="InterPro" id="IPR030677">
    <property type="entry name" value="Nnr"/>
</dbReference>
<evidence type="ECO:0000256" key="13">
    <source>
        <dbReference type="ARBA" id="ARBA00023268"/>
    </source>
</evidence>
<comment type="function">
    <text evidence="17">Catalyzes the dehydration of the S-form of NAD(P)HX at the expense of ADP, which is converted to AMP. Together with NAD(P)HX epimerase, which catalyzes the epimerization of the S- and R-forms, the enzyme allows the repair of both epimers of NAD(P)HX, a damaged form of NAD(P)H that is a result of enzymatic or heat-dependent hydration.</text>
</comment>
<feature type="binding site" evidence="17">
    <location>
        <position position="258"/>
    </location>
    <ligand>
        <name>(6S)-NADPHX</name>
        <dbReference type="ChEBI" id="CHEBI:64076"/>
    </ligand>
</feature>
<comment type="similarity">
    <text evidence="18">Belongs to the NnrE/AIBP family.</text>
</comment>
<dbReference type="SUPFAM" id="SSF64153">
    <property type="entry name" value="YjeF N-terminal domain-like"/>
    <property type="match status" value="1"/>
</dbReference>
<dbReference type="GO" id="GO:0046496">
    <property type="term" value="P:nicotinamide nucleotide metabolic process"/>
    <property type="evidence" value="ECO:0007669"/>
    <property type="project" value="UniProtKB-UniRule"/>
</dbReference>
<keyword evidence="8 17" id="KW-0521">NADP</keyword>
<dbReference type="GO" id="GO:0052855">
    <property type="term" value="F:ADP-dependent NAD(P)H-hydrate dehydratase activity"/>
    <property type="evidence" value="ECO:0007669"/>
    <property type="project" value="UniProtKB-UniRule"/>
</dbReference>
<dbReference type="AlphaFoldDB" id="A0A972J921"/>
<gene>
    <name evidence="17" type="primary">nnrD</name>
    <name evidence="18" type="synonym">nnrE</name>
    <name evidence="22" type="ORF">GPA21_13700</name>
</gene>
<evidence type="ECO:0000256" key="17">
    <source>
        <dbReference type="HAMAP-Rule" id="MF_01965"/>
    </source>
</evidence>
<comment type="similarity">
    <text evidence="17">Belongs to the NnrD/CARKD family.</text>
</comment>
<evidence type="ECO:0000256" key="2">
    <source>
        <dbReference type="ARBA" id="ARBA00000909"/>
    </source>
</evidence>
<comment type="cofactor">
    <cofactor evidence="17">
        <name>Mg(2+)</name>
        <dbReference type="ChEBI" id="CHEBI:18420"/>
    </cofactor>
</comment>
<comment type="function">
    <text evidence="18">Catalyzes the epimerization of the S- and R-forms of NAD(P)HX, a damaged form of NAD(P)H that is a result of enzymatic or heat-dependent hydration. This is a prerequisite for the S-specific NAD(P)H-hydrate dehydratase to allow the repair of both epimers of NAD(P)HX.</text>
</comment>
<evidence type="ECO:0000259" key="21">
    <source>
        <dbReference type="PROSITE" id="PS51385"/>
    </source>
</evidence>
<feature type="binding site" evidence="18">
    <location>
        <begin position="60"/>
        <end position="64"/>
    </location>
    <ligand>
        <name>(6S)-NADPHX</name>
        <dbReference type="ChEBI" id="CHEBI:64076"/>
    </ligand>
</feature>
<dbReference type="HAMAP" id="MF_01965">
    <property type="entry name" value="NADHX_dehydratase"/>
    <property type="match status" value="1"/>
</dbReference>
<name>A0A972J921_9RHOO</name>
<dbReference type="InterPro" id="IPR000631">
    <property type="entry name" value="CARKD"/>
</dbReference>
<dbReference type="Pfam" id="PF03853">
    <property type="entry name" value="YjeF_N"/>
    <property type="match status" value="1"/>
</dbReference>
<evidence type="ECO:0000256" key="4">
    <source>
        <dbReference type="ARBA" id="ARBA00009524"/>
    </source>
</evidence>
<dbReference type="EC" id="4.2.1.136" evidence="19"/>
<evidence type="ECO:0000256" key="7">
    <source>
        <dbReference type="ARBA" id="ARBA00022840"/>
    </source>
</evidence>
<dbReference type="HAMAP" id="MF_01966">
    <property type="entry name" value="NADHX_epimerase"/>
    <property type="match status" value="1"/>
</dbReference>
<dbReference type="SUPFAM" id="SSF53613">
    <property type="entry name" value="Ribokinase-like"/>
    <property type="match status" value="1"/>
</dbReference>
<dbReference type="PIRSF" id="PIRSF017184">
    <property type="entry name" value="Nnr"/>
    <property type="match status" value="1"/>
</dbReference>
<comment type="catalytic activity">
    <reaction evidence="15 17 19">
        <text>(6S)-NADHX + ADP = AMP + phosphate + NADH + H(+)</text>
        <dbReference type="Rhea" id="RHEA:32223"/>
        <dbReference type="ChEBI" id="CHEBI:15378"/>
        <dbReference type="ChEBI" id="CHEBI:43474"/>
        <dbReference type="ChEBI" id="CHEBI:57945"/>
        <dbReference type="ChEBI" id="CHEBI:64074"/>
        <dbReference type="ChEBI" id="CHEBI:456215"/>
        <dbReference type="ChEBI" id="CHEBI:456216"/>
        <dbReference type="EC" id="4.2.1.136"/>
    </reaction>
</comment>
<dbReference type="Pfam" id="PF01256">
    <property type="entry name" value="Carb_kinase"/>
    <property type="match status" value="1"/>
</dbReference>
<comment type="caution">
    <text evidence="22">The sequence shown here is derived from an EMBL/GenBank/DDBJ whole genome shotgun (WGS) entry which is preliminary data.</text>
</comment>
<dbReference type="InterPro" id="IPR036652">
    <property type="entry name" value="YjeF_N_dom_sf"/>
</dbReference>
<keyword evidence="12 17" id="KW-0456">Lyase</keyword>
<dbReference type="EMBL" id="WTVM01000088">
    <property type="protein sequence ID" value="NMG04011.1"/>
    <property type="molecule type" value="Genomic_DNA"/>
</dbReference>
<evidence type="ECO:0000256" key="1">
    <source>
        <dbReference type="ARBA" id="ARBA00000013"/>
    </source>
</evidence>
<dbReference type="InterPro" id="IPR017953">
    <property type="entry name" value="Carbohydrate_kinase_pred_CS"/>
</dbReference>
<dbReference type="InterPro" id="IPR029056">
    <property type="entry name" value="Ribokinase-like"/>
</dbReference>
<keyword evidence="23" id="KW-1185">Reference proteome</keyword>
<dbReference type="NCBIfam" id="TIGR00197">
    <property type="entry name" value="yjeF_nterm"/>
    <property type="match status" value="1"/>
</dbReference>
<comment type="subunit">
    <text evidence="17">Homotetramer.</text>
</comment>
<comment type="similarity">
    <text evidence="3 19">In the N-terminal section; belongs to the NnrE/AIBP family.</text>
</comment>
<sequence>MSDSVQPVFTVAGIRGIENRVMPSADPPLMERAGRAAAEEAFRLTMERPGRVLIVCGPGNNGGDGLVMARRLLQAKREVTVVFDGDLARLPADAAAAYVAWRGAGGKVETELPPPPEEGWALIADALFGIGLERPLTGHYAAWIESLNSFNVPRLAIDIPSGIDADTGKVLGTAFRATHTLTFIALKPGLLTLDGPDHVGNLIVRTLDIDIAEHARPPGHVIDTTLFRDQLKPRLNNSHKGDFGEVGVIGGARGMNGAALLAARAALKLGAGRVLVSLVDERAPSVDLIQPELMLRTPEQVLAQANALAVGPGLGLDERAKAILGEALALERPLVLDADALTLLAQDDDFQRLCHDRSAPTLITPHPGEAGRLLGTDPFAVQHDRVGAAVELSQRYRSLVLLKGCGSVIALPDQRWLINTTGHPGMASGGMGDVLSGLLVALLAQRWPAESALLAATHLHGAAADRLAREGVGPIGLTAGEVCEASRGVFNGWIVQANQNGH</sequence>
<feature type="binding site" evidence="18">
    <location>
        <begin position="129"/>
        <end position="135"/>
    </location>
    <ligand>
        <name>(6S)-NADPHX</name>
        <dbReference type="ChEBI" id="CHEBI:64076"/>
    </ligand>
</feature>
<evidence type="ECO:0000256" key="12">
    <source>
        <dbReference type="ARBA" id="ARBA00023239"/>
    </source>
</evidence>
<dbReference type="PROSITE" id="PS01050">
    <property type="entry name" value="YJEF_C_2"/>
    <property type="match status" value="1"/>
</dbReference>
<evidence type="ECO:0000256" key="6">
    <source>
        <dbReference type="ARBA" id="ARBA00022741"/>
    </source>
</evidence>
<evidence type="ECO:0000256" key="9">
    <source>
        <dbReference type="ARBA" id="ARBA00022958"/>
    </source>
</evidence>
<dbReference type="GO" id="GO:0046872">
    <property type="term" value="F:metal ion binding"/>
    <property type="evidence" value="ECO:0007669"/>
    <property type="project" value="UniProtKB-UniRule"/>
</dbReference>
<evidence type="ECO:0000313" key="23">
    <source>
        <dbReference type="Proteomes" id="UP000599523"/>
    </source>
</evidence>
<dbReference type="GO" id="GO:0110051">
    <property type="term" value="P:metabolite repair"/>
    <property type="evidence" value="ECO:0007669"/>
    <property type="project" value="TreeGrafter"/>
</dbReference>
<evidence type="ECO:0000256" key="14">
    <source>
        <dbReference type="ARBA" id="ARBA00025153"/>
    </source>
</evidence>
<dbReference type="GO" id="GO:0052856">
    <property type="term" value="F:NAD(P)HX epimerase activity"/>
    <property type="evidence" value="ECO:0007669"/>
    <property type="project" value="UniProtKB-UniRule"/>
</dbReference>
<evidence type="ECO:0000256" key="11">
    <source>
        <dbReference type="ARBA" id="ARBA00023235"/>
    </source>
</evidence>
<dbReference type="Proteomes" id="UP000599523">
    <property type="component" value="Unassembled WGS sequence"/>
</dbReference>
<dbReference type="PANTHER" id="PTHR12592">
    <property type="entry name" value="ATP-DEPENDENT (S)-NAD(P)H-HYDRATE DEHYDRATASE FAMILY MEMBER"/>
    <property type="match status" value="1"/>
</dbReference>
<feature type="binding site" evidence="18">
    <location>
        <position position="140"/>
    </location>
    <ligand>
        <name>(6S)-NADPHX</name>
        <dbReference type="ChEBI" id="CHEBI:64076"/>
    </ligand>
</feature>
<feature type="binding site" evidence="17">
    <location>
        <position position="433"/>
    </location>
    <ligand>
        <name>(6S)-NADPHX</name>
        <dbReference type="ChEBI" id="CHEBI:64076"/>
    </ligand>
</feature>
<feature type="binding site" evidence="18">
    <location>
        <position position="125"/>
    </location>
    <ligand>
        <name>K(+)</name>
        <dbReference type="ChEBI" id="CHEBI:29103"/>
    </ligand>
</feature>
<protein>
    <recommendedName>
        <fullName evidence="19">Bifunctional NAD(P)H-hydrate repair enzyme</fullName>
    </recommendedName>
    <alternativeName>
        <fullName evidence="19">Nicotinamide nucleotide repair protein</fullName>
    </alternativeName>
    <domain>
        <recommendedName>
            <fullName evidence="19">ADP-dependent (S)-NAD(P)H-hydrate dehydratase</fullName>
            <ecNumber evidence="19">4.2.1.136</ecNumber>
        </recommendedName>
        <alternativeName>
            <fullName evidence="19">ADP-dependent NAD(P)HX dehydratase</fullName>
        </alternativeName>
    </domain>
    <domain>
        <recommendedName>
            <fullName evidence="19">NAD(P)H-hydrate epimerase</fullName>
            <ecNumber evidence="19">5.1.99.6</ecNumber>
        </recommendedName>
    </domain>
</protein>
<reference evidence="22" key="1">
    <citation type="submission" date="2019-12" db="EMBL/GenBank/DDBJ databases">
        <title>Comparative genomics gives insights into the taxonomy of the Azoarcus-Aromatoleum group and reveals separate origins of nif in the plant-associated Azoarcus and non-plant-associated Aromatoleum sub-groups.</title>
        <authorList>
            <person name="Lafos M."/>
            <person name="Maluk M."/>
            <person name="Batista M."/>
            <person name="Junghare M."/>
            <person name="Carmona M."/>
            <person name="Faoro H."/>
            <person name="Cruz L.M."/>
            <person name="Battistoni F."/>
            <person name="De Souza E."/>
            <person name="Pedrosa F."/>
            <person name="Chen W.-M."/>
            <person name="Poole P.S."/>
            <person name="Dixon R.A."/>
            <person name="James E.K."/>
        </authorList>
    </citation>
    <scope>NUCLEOTIDE SEQUENCE</scope>
    <source>
        <strain evidence="22">NSC3</strain>
    </source>
</reference>
<feature type="binding site" evidence="18">
    <location>
        <position position="61"/>
    </location>
    <ligand>
        <name>K(+)</name>
        <dbReference type="ChEBI" id="CHEBI:29103"/>
    </ligand>
</feature>
<keyword evidence="13" id="KW-0511">Multifunctional enzyme</keyword>
<feature type="binding site" evidence="18">
    <location>
        <position position="161"/>
    </location>
    <ligand>
        <name>K(+)</name>
        <dbReference type="ChEBI" id="CHEBI:29103"/>
    </ligand>
</feature>